<protein>
    <submittedName>
        <fullName evidence="1">Uncharacterized protein</fullName>
    </submittedName>
</protein>
<dbReference type="EMBL" id="FNKY01000001">
    <property type="protein sequence ID" value="SDQ26469.1"/>
    <property type="molecule type" value="Genomic_DNA"/>
</dbReference>
<name>A0ABY0T5L0_9PROT</name>
<sequence>MMGKSFNPSLVVGQDGVRRRVRGRDAGLMESLTFFRLANLIEHNWKVASFYARIFSDHPVSGQNFVYCGHRCL</sequence>
<gene>
    <name evidence="1" type="ORF">SAMN05216402_0084</name>
</gene>
<proteinExistence type="predicted"/>
<keyword evidence="2" id="KW-1185">Reference proteome</keyword>
<reference evidence="1 2" key="1">
    <citation type="submission" date="2016-10" db="EMBL/GenBank/DDBJ databases">
        <authorList>
            <person name="Varghese N."/>
            <person name="Submissions S."/>
        </authorList>
    </citation>
    <scope>NUCLEOTIDE SEQUENCE [LARGE SCALE GENOMIC DNA]</scope>
    <source>
        <strain evidence="1 2">Nl1</strain>
    </source>
</reference>
<dbReference type="Proteomes" id="UP000183471">
    <property type="component" value="Unassembled WGS sequence"/>
</dbReference>
<evidence type="ECO:0000313" key="1">
    <source>
        <dbReference type="EMBL" id="SDQ26469.1"/>
    </source>
</evidence>
<organism evidence="1 2">
    <name type="scientific">Nitrosospira multiformis</name>
    <dbReference type="NCBI Taxonomy" id="1231"/>
    <lineage>
        <taxon>Bacteria</taxon>
        <taxon>Pseudomonadati</taxon>
        <taxon>Pseudomonadota</taxon>
        <taxon>Betaproteobacteria</taxon>
        <taxon>Nitrosomonadales</taxon>
        <taxon>Nitrosomonadaceae</taxon>
        <taxon>Nitrosospira</taxon>
    </lineage>
</organism>
<evidence type="ECO:0000313" key="2">
    <source>
        <dbReference type="Proteomes" id="UP000183471"/>
    </source>
</evidence>
<accession>A0ABY0T5L0</accession>
<comment type="caution">
    <text evidence="1">The sequence shown here is derived from an EMBL/GenBank/DDBJ whole genome shotgun (WGS) entry which is preliminary data.</text>
</comment>